<evidence type="ECO:0000313" key="3">
    <source>
        <dbReference type="Proteomes" id="UP000556436"/>
    </source>
</evidence>
<proteinExistence type="predicted"/>
<dbReference type="Proteomes" id="UP000556436">
    <property type="component" value="Unassembled WGS sequence"/>
</dbReference>
<keyword evidence="3" id="KW-1185">Reference proteome</keyword>
<sequence length="548" mass="60904">MPEVGCRGLAADLMTGMVNLIHPHGRLASRSIIDKYLIAARHLLLFLDARGFTGGAADLSRTHLVEFWMASQRITELHTKALLKAWDEDRGRLPGPVRAMAEGRTFNQPEQRGNYAPYSEAEWDRLITLCRRRVRAAFAAHAAARAAACRGSSPLENGVWSGDNLHWLLAHHGPLAYPHLRFLGVSNQTATQVRRPLAESRAALFPQTDLVISYQLLFGSYSGVVPDGIDGLSLEDIDWAGGSEAILTYIKGRTSRESLNLPRNAVRLLERWLEHSALLRSLAPEEDRSVLWLRDILNSPGSFETGRVSDPSVRAWVIRHELRDDAGAPLPVHRQRIRTTFHTHRDRRTWSGSPRATIDPNHTPGVEGDNYLSAPTKSQLRAVEEVIEEAQGDLLRRASPPTVLTEEATVALARDYPQVIAQLRLEDAVIEELVGGERDVFVAACADQLSGLHGPKGKPCPARPWVCLLCPLAVFAPRHAGNLLRLKAFFSRQWRQMPAQHFMAVFSPYAQRVSQVLDCFDPVVVTAAATQVTDTDDELPLRPEERTA</sequence>
<feature type="region of interest" description="Disordered" evidence="1">
    <location>
        <begin position="343"/>
        <end position="371"/>
    </location>
</feature>
<evidence type="ECO:0000256" key="1">
    <source>
        <dbReference type="SAM" id="MobiDB-lite"/>
    </source>
</evidence>
<accession>A0A7W7LHM7</accession>
<reference evidence="2 3" key="1">
    <citation type="submission" date="2020-08" db="EMBL/GenBank/DDBJ databases">
        <title>Genomic Encyclopedia of Type Strains, Phase III (KMG-III): the genomes of soil and plant-associated and newly described type strains.</title>
        <authorList>
            <person name="Whitman W."/>
        </authorList>
    </citation>
    <scope>NUCLEOTIDE SEQUENCE [LARGE SCALE GENOMIC DNA]</scope>
    <source>
        <strain evidence="2 3">CECT 3265</strain>
    </source>
</reference>
<dbReference type="RefSeq" id="WP_221495482.1">
    <property type="nucleotide sequence ID" value="NZ_BMRW01000013.1"/>
</dbReference>
<dbReference type="EMBL" id="JACHJG010000015">
    <property type="protein sequence ID" value="MBB4889858.1"/>
    <property type="molecule type" value="Genomic_DNA"/>
</dbReference>
<protein>
    <submittedName>
        <fullName evidence="2">Uncharacterized protein</fullName>
    </submittedName>
</protein>
<evidence type="ECO:0000313" key="2">
    <source>
        <dbReference type="EMBL" id="MBB4889858.1"/>
    </source>
</evidence>
<organism evidence="2 3">
    <name type="scientific">Streptomyces netropsis</name>
    <name type="common">Streptoverticillium netropsis</name>
    <dbReference type="NCBI Taxonomy" id="55404"/>
    <lineage>
        <taxon>Bacteria</taxon>
        <taxon>Bacillati</taxon>
        <taxon>Actinomycetota</taxon>
        <taxon>Actinomycetes</taxon>
        <taxon>Kitasatosporales</taxon>
        <taxon>Streptomycetaceae</taxon>
        <taxon>Streptomyces</taxon>
    </lineage>
</organism>
<gene>
    <name evidence="2" type="ORF">FHS38_005934</name>
</gene>
<comment type="caution">
    <text evidence="2">The sequence shown here is derived from an EMBL/GenBank/DDBJ whole genome shotgun (WGS) entry which is preliminary data.</text>
</comment>
<dbReference type="AlphaFoldDB" id="A0A7W7LHM7"/>
<name>A0A7W7LHM7_STRNE</name>